<proteinExistence type="inferred from homology"/>
<dbReference type="AlphaFoldDB" id="A0A1X2LP16"/>
<evidence type="ECO:0000313" key="11">
    <source>
        <dbReference type="Proteomes" id="UP000193247"/>
    </source>
</evidence>
<keyword evidence="3" id="KW-1003">Cell membrane</keyword>
<evidence type="ECO:0000313" key="10">
    <source>
        <dbReference type="EMBL" id="OSC36498.1"/>
    </source>
</evidence>
<feature type="domain" description="Type VII secretion system protein EccE" evidence="9">
    <location>
        <begin position="133"/>
        <end position="218"/>
    </location>
</feature>
<protein>
    <submittedName>
        <fullName evidence="10">Type VII secretion protein EccE</fullName>
    </submittedName>
</protein>
<evidence type="ECO:0000256" key="8">
    <source>
        <dbReference type="SAM" id="Phobius"/>
    </source>
</evidence>
<organism evidence="10 11">
    <name type="scientific">Mycobacterium decipiens</name>
    <dbReference type="NCBI Taxonomy" id="1430326"/>
    <lineage>
        <taxon>Bacteria</taxon>
        <taxon>Bacillati</taxon>
        <taxon>Actinomycetota</taxon>
        <taxon>Actinomycetes</taxon>
        <taxon>Mycobacteriales</taxon>
        <taxon>Mycobacteriaceae</taxon>
        <taxon>Mycobacterium</taxon>
    </lineage>
</organism>
<reference evidence="10 11" key="1">
    <citation type="submission" date="2017-04" db="EMBL/GenBank/DDBJ databases">
        <title>The new phylogeny of genus Mycobacterium.</title>
        <authorList>
            <person name="Tortoli E."/>
            <person name="Trovato A."/>
            <person name="Cirillo D.M."/>
        </authorList>
    </citation>
    <scope>NUCLEOTIDE SEQUENCE [LARGE SCALE GENOMIC DNA]</scope>
    <source>
        <strain evidence="10 11">TBL 1200985</strain>
    </source>
</reference>
<evidence type="ECO:0000259" key="9">
    <source>
        <dbReference type="Pfam" id="PF11203"/>
    </source>
</evidence>
<evidence type="ECO:0000256" key="1">
    <source>
        <dbReference type="ARBA" id="ARBA00004236"/>
    </source>
</evidence>
<dbReference type="GO" id="GO:0005886">
    <property type="term" value="C:plasma membrane"/>
    <property type="evidence" value="ECO:0007669"/>
    <property type="project" value="UniProtKB-SubCell"/>
</dbReference>
<dbReference type="Proteomes" id="UP000193247">
    <property type="component" value="Unassembled WGS sequence"/>
</dbReference>
<evidence type="ECO:0000256" key="5">
    <source>
        <dbReference type="ARBA" id="ARBA00022989"/>
    </source>
</evidence>
<keyword evidence="11" id="KW-1185">Reference proteome</keyword>
<feature type="transmembrane region" description="Helical" evidence="8">
    <location>
        <begin position="41"/>
        <end position="60"/>
    </location>
</feature>
<dbReference type="STRING" id="1430326.B8W66_22775"/>
<comment type="similarity">
    <text evidence="2">Belongs to the EccE family.</text>
</comment>
<dbReference type="OrthoDB" id="4760969at2"/>
<comment type="caution">
    <text evidence="10">The sequence shown here is derived from an EMBL/GenBank/DDBJ whole genome shotgun (WGS) entry which is preliminary data.</text>
</comment>
<evidence type="ECO:0000256" key="6">
    <source>
        <dbReference type="ARBA" id="ARBA00023136"/>
    </source>
</evidence>
<keyword evidence="6 8" id="KW-0472">Membrane</keyword>
<keyword evidence="5 8" id="KW-1133">Transmembrane helix</keyword>
<dbReference type="InterPro" id="IPR050051">
    <property type="entry name" value="EccE_dom"/>
</dbReference>
<accession>A0A1X2LP16</accession>
<evidence type="ECO:0000256" key="2">
    <source>
        <dbReference type="ARBA" id="ARBA00007759"/>
    </source>
</evidence>
<evidence type="ECO:0000256" key="4">
    <source>
        <dbReference type="ARBA" id="ARBA00022692"/>
    </source>
</evidence>
<dbReference type="EMBL" id="NCXP01000055">
    <property type="protein sequence ID" value="OSC36498.1"/>
    <property type="molecule type" value="Genomic_DNA"/>
</dbReference>
<gene>
    <name evidence="10" type="ORF">B8W66_22775</name>
</gene>
<dbReference type="InterPro" id="IPR021368">
    <property type="entry name" value="T7SS_EccE"/>
</dbReference>
<evidence type="ECO:0000256" key="3">
    <source>
        <dbReference type="ARBA" id="ARBA00022475"/>
    </source>
</evidence>
<dbReference type="NCBIfam" id="TIGR03923">
    <property type="entry name" value="T7SS_EccE"/>
    <property type="match status" value="1"/>
</dbReference>
<dbReference type="Pfam" id="PF11203">
    <property type="entry name" value="EccE"/>
    <property type="match status" value="1"/>
</dbReference>
<sequence length="336" mass="36308">MSPIRSKLTPVWPGSGRITLALLAVVPAVMAYPWQSTRDYWLLGGAAAVVFALFGFWRGLHFTTILRRGLAILRRRRSVPEPGTCTRATALVRVGPPASDSDVLPLGLIARYLDRYGIRTDTIRITTRAKASEDCQTWIGLTVAADDNLAALQARSARIPLQETAQVVARRLADHLREAGWEANTAGPDDIPQLVAPDSRETWRGVCQAESDYVAAYRFSADATLSETLSAIWSHPARETWTALEIAGAAGFQTRYTVAAACAFRTDSQPAGAAPVAGLTPQRGNQRPALTALDPRSTRRLDGHAEAPADLLTRLQWPTPAAGAHRAPPTFAASRT</sequence>
<feature type="region of interest" description="Disordered" evidence="7">
    <location>
        <begin position="314"/>
        <end position="336"/>
    </location>
</feature>
<keyword evidence="4 8" id="KW-0812">Transmembrane</keyword>
<evidence type="ECO:0000256" key="7">
    <source>
        <dbReference type="SAM" id="MobiDB-lite"/>
    </source>
</evidence>
<comment type="subcellular location">
    <subcellularLocation>
        <location evidence="1">Cell membrane</location>
    </subcellularLocation>
</comment>
<name>A0A1X2LP16_9MYCO</name>